<reference evidence="2 3" key="1">
    <citation type="submission" date="2023-03" db="EMBL/GenBank/DDBJ databases">
        <title>High recombination rates correlate with genetic variation in Cardiocondyla obscurior ants.</title>
        <authorList>
            <person name="Errbii M."/>
        </authorList>
    </citation>
    <scope>NUCLEOTIDE SEQUENCE [LARGE SCALE GENOMIC DNA]</scope>
    <source>
        <strain evidence="2">Alpha-2009</strain>
        <tissue evidence="2">Whole body</tissue>
    </source>
</reference>
<keyword evidence="3" id="KW-1185">Reference proteome</keyword>
<sequence>MLNSLPKFWELTRSPPMRKKCTYGRRGYVQNVREVTPQLAADRERDVKVPTTQSWKGIARERESV</sequence>
<gene>
    <name evidence="2" type="ORF">PUN28_014813</name>
</gene>
<dbReference type="EMBL" id="JADYXP020000016">
    <property type="protein sequence ID" value="KAL0107792.1"/>
    <property type="molecule type" value="Genomic_DNA"/>
</dbReference>
<proteinExistence type="predicted"/>
<evidence type="ECO:0000313" key="2">
    <source>
        <dbReference type="EMBL" id="KAL0107792.1"/>
    </source>
</evidence>
<dbReference type="AlphaFoldDB" id="A0AAW2EXD4"/>
<dbReference type="Proteomes" id="UP001430953">
    <property type="component" value="Unassembled WGS sequence"/>
</dbReference>
<evidence type="ECO:0000313" key="3">
    <source>
        <dbReference type="Proteomes" id="UP001430953"/>
    </source>
</evidence>
<name>A0AAW2EXD4_9HYME</name>
<organism evidence="2 3">
    <name type="scientific">Cardiocondyla obscurior</name>
    <dbReference type="NCBI Taxonomy" id="286306"/>
    <lineage>
        <taxon>Eukaryota</taxon>
        <taxon>Metazoa</taxon>
        <taxon>Ecdysozoa</taxon>
        <taxon>Arthropoda</taxon>
        <taxon>Hexapoda</taxon>
        <taxon>Insecta</taxon>
        <taxon>Pterygota</taxon>
        <taxon>Neoptera</taxon>
        <taxon>Endopterygota</taxon>
        <taxon>Hymenoptera</taxon>
        <taxon>Apocrita</taxon>
        <taxon>Aculeata</taxon>
        <taxon>Formicoidea</taxon>
        <taxon>Formicidae</taxon>
        <taxon>Myrmicinae</taxon>
        <taxon>Cardiocondyla</taxon>
    </lineage>
</organism>
<protein>
    <submittedName>
        <fullName evidence="2">Uncharacterized protein</fullName>
    </submittedName>
</protein>
<evidence type="ECO:0000256" key="1">
    <source>
        <dbReference type="SAM" id="MobiDB-lite"/>
    </source>
</evidence>
<accession>A0AAW2EXD4</accession>
<comment type="caution">
    <text evidence="2">The sequence shown here is derived from an EMBL/GenBank/DDBJ whole genome shotgun (WGS) entry which is preliminary data.</text>
</comment>
<feature type="region of interest" description="Disordered" evidence="1">
    <location>
        <begin position="43"/>
        <end position="65"/>
    </location>
</feature>